<keyword evidence="1" id="KW-0805">Transcription regulation</keyword>
<organism evidence="6 7">
    <name type="scientific">Gemmatirosa kalamazoonensis</name>
    <dbReference type="NCBI Taxonomy" id="861299"/>
    <lineage>
        <taxon>Bacteria</taxon>
        <taxon>Pseudomonadati</taxon>
        <taxon>Gemmatimonadota</taxon>
        <taxon>Gemmatimonadia</taxon>
        <taxon>Gemmatimonadales</taxon>
        <taxon>Gemmatimonadaceae</taxon>
        <taxon>Gemmatirosa</taxon>
    </lineage>
</organism>
<dbReference type="eggNOG" id="COG1309">
    <property type="taxonomic scope" value="Bacteria"/>
</dbReference>
<dbReference type="PANTHER" id="PTHR47506">
    <property type="entry name" value="TRANSCRIPTIONAL REGULATORY PROTEIN"/>
    <property type="match status" value="1"/>
</dbReference>
<dbReference type="Pfam" id="PF21993">
    <property type="entry name" value="TetR_C_13_2"/>
    <property type="match status" value="1"/>
</dbReference>
<evidence type="ECO:0000256" key="4">
    <source>
        <dbReference type="PROSITE-ProRule" id="PRU00335"/>
    </source>
</evidence>
<evidence type="ECO:0000259" key="5">
    <source>
        <dbReference type="PROSITE" id="PS50977"/>
    </source>
</evidence>
<dbReference type="InParanoid" id="W0RH64"/>
<dbReference type="Proteomes" id="UP000019151">
    <property type="component" value="Chromosome"/>
</dbReference>
<dbReference type="PANTHER" id="PTHR47506:SF3">
    <property type="entry name" value="HTH-TYPE TRANSCRIPTIONAL REGULATOR LMRA"/>
    <property type="match status" value="1"/>
</dbReference>
<dbReference type="STRING" id="861299.J421_1186"/>
<dbReference type="Pfam" id="PF00440">
    <property type="entry name" value="TetR_N"/>
    <property type="match status" value="1"/>
</dbReference>
<dbReference type="SUPFAM" id="SSF48498">
    <property type="entry name" value="Tetracyclin repressor-like, C-terminal domain"/>
    <property type="match status" value="1"/>
</dbReference>
<dbReference type="KEGG" id="gba:J421_1186"/>
<dbReference type="EMBL" id="CP007128">
    <property type="protein sequence ID" value="AHG88723.1"/>
    <property type="molecule type" value="Genomic_DNA"/>
</dbReference>
<dbReference type="GO" id="GO:0003677">
    <property type="term" value="F:DNA binding"/>
    <property type="evidence" value="ECO:0007669"/>
    <property type="project" value="UniProtKB-UniRule"/>
</dbReference>
<keyword evidence="2 4" id="KW-0238">DNA-binding</keyword>
<evidence type="ECO:0000313" key="7">
    <source>
        <dbReference type="Proteomes" id="UP000019151"/>
    </source>
</evidence>
<proteinExistence type="predicted"/>
<name>W0RH64_9BACT</name>
<reference evidence="6 7" key="1">
    <citation type="journal article" date="2014" name="Genome Announc.">
        <title>Genome Sequence and Methylome of Soil Bacterium Gemmatirosa kalamazoonensis KBS708T, a Member of the Rarely Cultivated Gemmatimonadetes Phylum.</title>
        <authorList>
            <person name="Debruyn J.M."/>
            <person name="Radosevich M."/>
            <person name="Wommack K.E."/>
            <person name="Polson S.W."/>
            <person name="Hauser L.J."/>
            <person name="Fawaz M.N."/>
            <person name="Korlach J."/>
            <person name="Tsai Y.C."/>
        </authorList>
    </citation>
    <scope>NUCLEOTIDE SEQUENCE [LARGE SCALE GENOMIC DNA]</scope>
    <source>
        <strain evidence="6 7">KBS708</strain>
    </source>
</reference>
<keyword evidence="3" id="KW-0804">Transcription</keyword>
<sequence>MPDTRDRILAAARVLFATKGFGSTSVADILHSADVNAGSLYHFFPGKQDVLLAVLDAYHAGIGPMLLDPAWTGVDDPIDRVFALLARYRGALVATDCSYGCPIGSLALEIHEPDPPVRERLAANFDAWVAAVERCFVDAGDRLPADVDRRALAVFALTTMEGGVMLARTHRSAAPFDDAVRMLRDHVARLEAAV</sequence>
<dbReference type="InterPro" id="IPR023772">
    <property type="entry name" value="DNA-bd_HTH_TetR-type_CS"/>
</dbReference>
<dbReference type="AlphaFoldDB" id="W0RH64"/>
<evidence type="ECO:0000256" key="2">
    <source>
        <dbReference type="ARBA" id="ARBA00023125"/>
    </source>
</evidence>
<dbReference type="PRINTS" id="PR00455">
    <property type="entry name" value="HTHTETR"/>
</dbReference>
<evidence type="ECO:0000256" key="1">
    <source>
        <dbReference type="ARBA" id="ARBA00023015"/>
    </source>
</evidence>
<dbReference type="PROSITE" id="PS50977">
    <property type="entry name" value="HTH_TETR_2"/>
    <property type="match status" value="1"/>
</dbReference>
<dbReference type="PROSITE" id="PS01081">
    <property type="entry name" value="HTH_TETR_1"/>
    <property type="match status" value="1"/>
</dbReference>
<protein>
    <submittedName>
        <fullName evidence="6">Regulatory protein TetR</fullName>
    </submittedName>
</protein>
<dbReference type="SUPFAM" id="SSF46689">
    <property type="entry name" value="Homeodomain-like"/>
    <property type="match status" value="1"/>
</dbReference>
<dbReference type="FunCoup" id="W0RH64">
    <property type="interactions" value="342"/>
</dbReference>
<dbReference type="Gene3D" id="1.10.357.10">
    <property type="entry name" value="Tetracycline Repressor, domain 2"/>
    <property type="match status" value="1"/>
</dbReference>
<dbReference type="HOGENOM" id="CLU_069356_28_1_0"/>
<evidence type="ECO:0000256" key="3">
    <source>
        <dbReference type="ARBA" id="ARBA00023163"/>
    </source>
</evidence>
<dbReference type="RefSeq" id="WP_025410248.1">
    <property type="nucleotide sequence ID" value="NZ_CP007128.1"/>
</dbReference>
<dbReference type="InterPro" id="IPR001647">
    <property type="entry name" value="HTH_TetR"/>
</dbReference>
<dbReference type="InterPro" id="IPR054156">
    <property type="entry name" value="YxaF_TetR_C"/>
</dbReference>
<gene>
    <name evidence="6" type="ORF">J421_1186</name>
</gene>
<feature type="domain" description="HTH tetR-type" evidence="5">
    <location>
        <begin position="2"/>
        <end position="62"/>
    </location>
</feature>
<dbReference type="OrthoDB" id="9798857at2"/>
<feature type="DNA-binding region" description="H-T-H motif" evidence="4">
    <location>
        <begin position="25"/>
        <end position="44"/>
    </location>
</feature>
<dbReference type="InterPro" id="IPR036271">
    <property type="entry name" value="Tet_transcr_reg_TetR-rel_C_sf"/>
</dbReference>
<keyword evidence="7" id="KW-1185">Reference proteome</keyword>
<evidence type="ECO:0000313" key="6">
    <source>
        <dbReference type="EMBL" id="AHG88723.1"/>
    </source>
</evidence>
<dbReference type="PATRIC" id="fig|861299.3.peg.1202"/>
<dbReference type="InterPro" id="IPR009057">
    <property type="entry name" value="Homeodomain-like_sf"/>
</dbReference>
<accession>W0RH64</accession>